<protein>
    <recommendedName>
        <fullName evidence="1">Transposable element P transposase-like RNase H C-terminal domain-containing protein</fullName>
    </recommendedName>
</protein>
<dbReference type="OrthoDB" id="6615839at2759"/>
<proteinExistence type="predicted"/>
<dbReference type="PANTHER" id="PTHR47577:SF2">
    <property type="entry name" value="THAP DOMAIN CONTAINING 9"/>
    <property type="match status" value="1"/>
</dbReference>
<evidence type="ECO:0000313" key="3">
    <source>
        <dbReference type="Proteomes" id="UP000475862"/>
    </source>
</evidence>
<sequence length="321" mass="37353">MTLRTATTWLNEWEYNMNNGFINKNEFLTKETAEGLRISLESIIDLSNYLLNECNFIYVLTGKLNQDCLEKFFGIIRHVAGPNDHPATPTFLQLYKILSVYSLVKAPKTGNCSISTENIPVITLSDLKEIVKDPDNLPERIKKINVLKEKIDKILEDGHSDCDDIFLDHDFADSTSFECIVYYLAGYIARRLIKHLKCEVCISNLKDYDNISRRKAVLVNLKSRGFLTNPDQNLFNILKLLESCFVKHASSQNVFEDTFEEFFKINNLKLIFPCPNHKSRVMSDLFIYYITMRMRQYPYIINQENKKNNRSKKKLSKLTND</sequence>
<dbReference type="Proteomes" id="UP000475862">
    <property type="component" value="Unassembled WGS sequence"/>
</dbReference>
<name>A0A6G0TDW0_APHGL</name>
<reference evidence="2 3" key="1">
    <citation type="submission" date="2019-08" db="EMBL/GenBank/DDBJ databases">
        <title>The genome of the soybean aphid Biotype 1, its phylome, world population structure and adaptation to the North American continent.</title>
        <authorList>
            <person name="Giordano R."/>
            <person name="Donthu R.K."/>
            <person name="Hernandez A.G."/>
            <person name="Wright C.L."/>
            <person name="Zimin A.V."/>
        </authorList>
    </citation>
    <scope>NUCLEOTIDE SEQUENCE [LARGE SCALE GENOMIC DNA]</scope>
    <source>
        <tissue evidence="2">Whole aphids</tissue>
    </source>
</reference>
<accession>A0A6G0TDW0</accession>
<organism evidence="2 3">
    <name type="scientific">Aphis glycines</name>
    <name type="common">Soybean aphid</name>
    <dbReference type="NCBI Taxonomy" id="307491"/>
    <lineage>
        <taxon>Eukaryota</taxon>
        <taxon>Metazoa</taxon>
        <taxon>Ecdysozoa</taxon>
        <taxon>Arthropoda</taxon>
        <taxon>Hexapoda</taxon>
        <taxon>Insecta</taxon>
        <taxon>Pterygota</taxon>
        <taxon>Neoptera</taxon>
        <taxon>Paraneoptera</taxon>
        <taxon>Hemiptera</taxon>
        <taxon>Sternorrhyncha</taxon>
        <taxon>Aphidomorpha</taxon>
        <taxon>Aphidoidea</taxon>
        <taxon>Aphididae</taxon>
        <taxon>Aphidini</taxon>
        <taxon>Aphis</taxon>
        <taxon>Aphis</taxon>
    </lineage>
</organism>
<feature type="domain" description="Transposable element P transposase-like RNase H C-terminal" evidence="1">
    <location>
        <begin position="63"/>
        <end position="96"/>
    </location>
</feature>
<dbReference type="AlphaFoldDB" id="A0A6G0TDW0"/>
<dbReference type="InterPro" id="IPR048367">
    <property type="entry name" value="TNP-like_RNaseH_C"/>
</dbReference>
<evidence type="ECO:0000313" key="2">
    <source>
        <dbReference type="EMBL" id="KAE9530022.1"/>
    </source>
</evidence>
<gene>
    <name evidence="2" type="ORF">AGLY_011484</name>
</gene>
<dbReference type="PANTHER" id="PTHR47577">
    <property type="entry name" value="THAP DOMAIN-CONTAINING PROTEIN 6"/>
    <property type="match status" value="1"/>
</dbReference>
<keyword evidence="3" id="KW-1185">Reference proteome</keyword>
<dbReference type="Pfam" id="PF21789">
    <property type="entry name" value="TNP-like_RNaseH_C"/>
    <property type="match status" value="1"/>
</dbReference>
<comment type="caution">
    <text evidence="2">The sequence shown here is derived from an EMBL/GenBank/DDBJ whole genome shotgun (WGS) entry which is preliminary data.</text>
</comment>
<evidence type="ECO:0000259" key="1">
    <source>
        <dbReference type="Pfam" id="PF21789"/>
    </source>
</evidence>
<dbReference type="EMBL" id="VYZN01000043">
    <property type="protein sequence ID" value="KAE9530022.1"/>
    <property type="molecule type" value="Genomic_DNA"/>
</dbReference>